<evidence type="ECO:0008006" key="5">
    <source>
        <dbReference type="Google" id="ProtNLM"/>
    </source>
</evidence>
<feature type="signal peptide" evidence="2">
    <location>
        <begin position="1"/>
        <end position="17"/>
    </location>
</feature>
<organism evidence="3 4">
    <name type="scientific">Corynebacterium urogenitale</name>
    <dbReference type="NCBI Taxonomy" id="2487892"/>
    <lineage>
        <taxon>Bacteria</taxon>
        <taxon>Bacillati</taxon>
        <taxon>Actinomycetota</taxon>
        <taxon>Actinomycetes</taxon>
        <taxon>Mycobacteriales</taxon>
        <taxon>Corynebacteriaceae</taxon>
        <taxon>Corynebacterium</taxon>
    </lineage>
</organism>
<keyword evidence="4" id="KW-1185">Reference proteome</keyword>
<proteinExistence type="predicted"/>
<evidence type="ECO:0000313" key="4">
    <source>
        <dbReference type="Proteomes" id="UP000326711"/>
    </source>
</evidence>
<evidence type="ECO:0000313" key="3">
    <source>
        <dbReference type="EMBL" id="QFQ02720.1"/>
    </source>
</evidence>
<evidence type="ECO:0000256" key="2">
    <source>
        <dbReference type="SAM" id="SignalP"/>
    </source>
</evidence>
<feature type="chain" id="PRO_5023820225" description="Thiamine biosynthesis protein" evidence="2">
    <location>
        <begin position="18"/>
        <end position="208"/>
    </location>
</feature>
<feature type="region of interest" description="Disordered" evidence="1">
    <location>
        <begin position="32"/>
        <end position="106"/>
    </location>
</feature>
<dbReference type="InterPro" id="IPR027273">
    <property type="entry name" value="Neocarzinostatin-like"/>
</dbReference>
<dbReference type="SUPFAM" id="SSF49319">
    <property type="entry name" value="Actinoxanthin-like"/>
    <property type="match status" value="1"/>
</dbReference>
<keyword evidence="2" id="KW-0732">Signal</keyword>
<dbReference type="PROSITE" id="PS51257">
    <property type="entry name" value="PROKAR_LIPOPROTEIN"/>
    <property type="match status" value="1"/>
</dbReference>
<dbReference type="AlphaFoldDB" id="A0A5J6ZCX5"/>
<accession>A0A5J6ZCX5</accession>
<dbReference type="EMBL" id="CP045032">
    <property type="protein sequence ID" value="QFQ02720.1"/>
    <property type="molecule type" value="Genomic_DNA"/>
</dbReference>
<protein>
    <recommendedName>
        <fullName evidence="5">Thiamine biosynthesis protein</fullName>
    </recommendedName>
</protein>
<dbReference type="KEGG" id="cuo:CUROG_06825"/>
<feature type="compositionally biased region" description="Low complexity" evidence="1">
    <location>
        <begin position="39"/>
        <end position="69"/>
    </location>
</feature>
<sequence length="208" mass="21185" precursor="true">MVVKTMATRNRRTPALAAVALMSVALLSACSTDSNSIGESSSAAASESVESSPESSAAESAEATAGASEEANEEQSDSEQPGAEGGQVEVTADPADNLTDGDKINVKVSGLDPEKGYYGAICAKDSASRKPVPDCTGQRGDAGAQQWLANKPGATTPVGQDGAVTFELVATSKGQGVDCSKQECVVKIFGDHTEGFEHVAEIPVSFAN</sequence>
<gene>
    <name evidence="3" type="ORF">CUROG_06825</name>
</gene>
<evidence type="ECO:0000256" key="1">
    <source>
        <dbReference type="SAM" id="MobiDB-lite"/>
    </source>
</evidence>
<dbReference type="Gene3D" id="2.60.40.230">
    <property type="entry name" value="Neocarzinostatin-like"/>
    <property type="match status" value="1"/>
</dbReference>
<reference evidence="4" key="1">
    <citation type="submission" date="2019-10" db="EMBL/GenBank/DDBJ databases">
        <title>Complete genome sequence of Corynebacterium urogenitalis DSM 108747, isolated from the genital tract of a cow.</title>
        <authorList>
            <person name="Ruckert C."/>
            <person name="Ballas P."/>
            <person name="Wagener K."/>
            <person name="Drillich M."/>
            <person name="Kaempfer P."/>
            <person name="Busse H.-J."/>
            <person name="Ehling-Schulz M."/>
        </authorList>
    </citation>
    <scope>NUCLEOTIDE SEQUENCE [LARGE SCALE GENOMIC DNA]</scope>
    <source>
        <strain evidence="4">LMM 1652</strain>
    </source>
</reference>
<name>A0A5J6ZCX5_9CORY</name>
<dbReference type="Proteomes" id="UP000326711">
    <property type="component" value="Chromosome"/>
</dbReference>